<evidence type="ECO:0000259" key="2">
    <source>
        <dbReference type="Pfam" id="PF01471"/>
    </source>
</evidence>
<evidence type="ECO:0000313" key="4">
    <source>
        <dbReference type="Proteomes" id="UP000201613"/>
    </source>
</evidence>
<gene>
    <name evidence="3" type="ORF">LOM8899_04061</name>
</gene>
<accession>A0A238LJN5</accession>
<feature type="domain" description="Peptidoglycan binding-like" evidence="2">
    <location>
        <begin position="110"/>
        <end position="149"/>
    </location>
</feature>
<proteinExistence type="predicted"/>
<dbReference type="Pfam" id="PF01471">
    <property type="entry name" value="PG_binding_1"/>
    <property type="match status" value="1"/>
</dbReference>
<dbReference type="InterPro" id="IPR002477">
    <property type="entry name" value="Peptidoglycan-bd-like"/>
</dbReference>
<protein>
    <submittedName>
        <fullName evidence="3">Putative peptidoglycan binding domain protein</fullName>
    </submittedName>
</protein>
<dbReference type="RefSeq" id="WP_245820653.1">
    <property type="nucleotide sequence ID" value="NZ_FXZK01000014.1"/>
</dbReference>
<evidence type="ECO:0000256" key="1">
    <source>
        <dbReference type="SAM" id="SignalP"/>
    </source>
</evidence>
<dbReference type="EMBL" id="FXZK01000014">
    <property type="protein sequence ID" value="SMY09889.1"/>
    <property type="molecule type" value="Genomic_DNA"/>
</dbReference>
<dbReference type="InterPro" id="IPR036366">
    <property type="entry name" value="PGBDSf"/>
</dbReference>
<sequence length="179" mass="19528">MSRANFYMSALSGLALAACAAQPSAVPEMVPAFMAAQIESDSDGRCFGRDITPAVIETVTAQVLDAPATIAEDGSVISPAFYRSEIRQQITRERQEVAFETLCPPAYTVEFVQTLQRALKARGYYTGDVHGHLDTMTGRAVQEFQRDDGPDSPLLWIATARELGIVELSPEQIDLLNTM</sequence>
<name>A0A238LJN5_9RHOB</name>
<reference evidence="4" key="1">
    <citation type="submission" date="2017-05" db="EMBL/GenBank/DDBJ databases">
        <authorList>
            <person name="Rodrigo-Torres L."/>
            <person name="Arahal R. D."/>
            <person name="Lucena T."/>
        </authorList>
    </citation>
    <scope>NUCLEOTIDE SEQUENCE [LARGE SCALE GENOMIC DNA]</scope>
    <source>
        <strain evidence="4">CECT 8899</strain>
    </source>
</reference>
<feature type="signal peptide" evidence="1">
    <location>
        <begin position="1"/>
        <end position="20"/>
    </location>
</feature>
<dbReference type="InterPro" id="IPR036365">
    <property type="entry name" value="PGBD-like_sf"/>
</dbReference>
<evidence type="ECO:0000313" key="3">
    <source>
        <dbReference type="EMBL" id="SMY09889.1"/>
    </source>
</evidence>
<keyword evidence="4" id="KW-1185">Reference proteome</keyword>
<dbReference type="Gene3D" id="1.10.101.10">
    <property type="entry name" value="PGBD-like superfamily/PGBD"/>
    <property type="match status" value="1"/>
</dbReference>
<dbReference type="Proteomes" id="UP000201613">
    <property type="component" value="Unassembled WGS sequence"/>
</dbReference>
<dbReference type="PROSITE" id="PS51257">
    <property type="entry name" value="PROKAR_LIPOPROTEIN"/>
    <property type="match status" value="1"/>
</dbReference>
<dbReference type="AlphaFoldDB" id="A0A238LJN5"/>
<feature type="chain" id="PRO_5012714824" evidence="1">
    <location>
        <begin position="21"/>
        <end position="179"/>
    </location>
</feature>
<keyword evidence="1" id="KW-0732">Signal</keyword>
<dbReference type="SUPFAM" id="SSF47090">
    <property type="entry name" value="PGBD-like"/>
    <property type="match status" value="1"/>
</dbReference>
<organism evidence="3 4">
    <name type="scientific">Flavimaricola marinus</name>
    <dbReference type="NCBI Taxonomy" id="1819565"/>
    <lineage>
        <taxon>Bacteria</taxon>
        <taxon>Pseudomonadati</taxon>
        <taxon>Pseudomonadota</taxon>
        <taxon>Alphaproteobacteria</taxon>
        <taxon>Rhodobacterales</taxon>
        <taxon>Paracoccaceae</taxon>
        <taxon>Flavimaricola</taxon>
    </lineage>
</organism>